<protein>
    <submittedName>
        <fullName evidence="1">Uncharacterized protein</fullName>
    </submittedName>
</protein>
<accession>A0AAF0WXX6</accession>
<proteinExistence type="predicted"/>
<keyword evidence="2" id="KW-1185">Reference proteome</keyword>
<sequence>MNLTLVSKINKNIVEWSISKETISLVTNKINIMLKYSFPVTQAMVNSKLSNSSSFSSCHECKKHATIGQKVTEFVCNACLFCVCCPLSIFWCCLKLPCKIGWRSAKRARQESCCGSSKKVFATYSSFSDIDSDTQTGKVCKTSRSMTCAETGNHRTRSSPFCACALFLK</sequence>
<evidence type="ECO:0000313" key="2">
    <source>
        <dbReference type="Proteomes" id="UP000077755"/>
    </source>
</evidence>
<dbReference type="EMBL" id="CP093346">
    <property type="protein sequence ID" value="WOG96758.1"/>
    <property type="molecule type" value="Genomic_DNA"/>
</dbReference>
<reference evidence="1" key="2">
    <citation type="submission" date="2022-03" db="EMBL/GenBank/DDBJ databases">
        <title>Draft title - Genomic analysis of global carrot germplasm unveils the trajectory of domestication and the origin of high carotenoid orange carrot.</title>
        <authorList>
            <person name="Iorizzo M."/>
            <person name="Ellison S."/>
            <person name="Senalik D."/>
            <person name="Macko-Podgorni A."/>
            <person name="Grzebelus D."/>
            <person name="Bostan H."/>
            <person name="Rolling W."/>
            <person name="Curaba J."/>
            <person name="Simon P."/>
        </authorList>
    </citation>
    <scope>NUCLEOTIDE SEQUENCE</scope>
    <source>
        <tissue evidence="1">Leaf</tissue>
    </source>
</reference>
<dbReference type="AlphaFoldDB" id="A0AAF0WXX6"/>
<organism evidence="1 2">
    <name type="scientific">Daucus carota subsp. sativus</name>
    <name type="common">Carrot</name>
    <dbReference type="NCBI Taxonomy" id="79200"/>
    <lineage>
        <taxon>Eukaryota</taxon>
        <taxon>Viridiplantae</taxon>
        <taxon>Streptophyta</taxon>
        <taxon>Embryophyta</taxon>
        <taxon>Tracheophyta</taxon>
        <taxon>Spermatophyta</taxon>
        <taxon>Magnoliopsida</taxon>
        <taxon>eudicotyledons</taxon>
        <taxon>Gunneridae</taxon>
        <taxon>Pentapetalae</taxon>
        <taxon>asterids</taxon>
        <taxon>campanulids</taxon>
        <taxon>Apiales</taxon>
        <taxon>Apiaceae</taxon>
        <taxon>Apioideae</taxon>
        <taxon>Scandiceae</taxon>
        <taxon>Daucinae</taxon>
        <taxon>Daucus</taxon>
        <taxon>Daucus sect. Daucus</taxon>
    </lineage>
</organism>
<name>A0AAF0WXX6_DAUCS</name>
<gene>
    <name evidence="1" type="ORF">DCAR_0416094</name>
</gene>
<evidence type="ECO:0000313" key="1">
    <source>
        <dbReference type="EMBL" id="WOG96758.1"/>
    </source>
</evidence>
<reference evidence="1" key="1">
    <citation type="journal article" date="2016" name="Nat. Genet.">
        <title>A high-quality carrot genome assembly provides new insights into carotenoid accumulation and asterid genome evolution.</title>
        <authorList>
            <person name="Iorizzo M."/>
            <person name="Ellison S."/>
            <person name="Senalik D."/>
            <person name="Zeng P."/>
            <person name="Satapoomin P."/>
            <person name="Huang J."/>
            <person name="Bowman M."/>
            <person name="Iovene M."/>
            <person name="Sanseverino W."/>
            <person name="Cavagnaro P."/>
            <person name="Yildiz M."/>
            <person name="Macko-Podgorni A."/>
            <person name="Moranska E."/>
            <person name="Grzebelus E."/>
            <person name="Grzebelus D."/>
            <person name="Ashrafi H."/>
            <person name="Zheng Z."/>
            <person name="Cheng S."/>
            <person name="Spooner D."/>
            <person name="Van Deynze A."/>
            <person name="Simon P."/>
        </authorList>
    </citation>
    <scope>NUCLEOTIDE SEQUENCE</scope>
    <source>
        <tissue evidence="1">Leaf</tissue>
    </source>
</reference>
<dbReference type="Proteomes" id="UP000077755">
    <property type="component" value="Chromosome 4"/>
</dbReference>